<reference evidence="1 2" key="1">
    <citation type="submission" date="2016-08" db="EMBL/GenBank/DDBJ databases">
        <authorList>
            <person name="Seilhamer J.J."/>
        </authorList>
    </citation>
    <scope>NUCLEOTIDE SEQUENCE [LARGE SCALE GENOMIC DNA]</scope>
    <source>
        <strain evidence="1 2">SDA_GO95</strain>
    </source>
</reference>
<dbReference type="EMBL" id="FMAK01000054">
    <property type="protein sequence ID" value="SCB70855.1"/>
    <property type="molecule type" value="Genomic_DNA"/>
</dbReference>
<dbReference type="AlphaFoldDB" id="A0A1G4EPB2"/>
<proteinExistence type="predicted"/>
<evidence type="ECO:0000313" key="1">
    <source>
        <dbReference type="EMBL" id="SCB70855.1"/>
    </source>
</evidence>
<organism evidence="1 2">
    <name type="scientific">Bacillus mycoides</name>
    <dbReference type="NCBI Taxonomy" id="1405"/>
    <lineage>
        <taxon>Bacteria</taxon>
        <taxon>Bacillati</taxon>
        <taxon>Bacillota</taxon>
        <taxon>Bacilli</taxon>
        <taxon>Bacillales</taxon>
        <taxon>Bacillaceae</taxon>
        <taxon>Bacillus</taxon>
        <taxon>Bacillus cereus group</taxon>
    </lineage>
</organism>
<accession>A0A1G4EPB2</accession>
<evidence type="ECO:0000313" key="2">
    <source>
        <dbReference type="Proteomes" id="UP000195696"/>
    </source>
</evidence>
<gene>
    <name evidence="1" type="ORF">BWGO95_05048</name>
</gene>
<sequence length="21" mass="2531">MALQKSVEKIFNRYTIIFDTI</sequence>
<dbReference type="Proteomes" id="UP000195696">
    <property type="component" value="Unassembled WGS sequence"/>
</dbReference>
<protein>
    <submittedName>
        <fullName evidence="1">Uncharacterized protein</fullName>
    </submittedName>
</protein>
<name>A0A1G4EPB2_BACMY</name>